<dbReference type="PANTHER" id="PTHR43142:SF1">
    <property type="entry name" value="CARBOXYLIC ESTER HYDROLASE"/>
    <property type="match status" value="1"/>
</dbReference>
<keyword evidence="4" id="KW-0325">Glycoprotein</keyword>
<reference evidence="7 8" key="1">
    <citation type="submission" date="2024-07" db="EMBL/GenBank/DDBJ databases">
        <title>Chromosome-level genome assembly of the water stick insect Ranatra chinensis (Heteroptera: Nepidae).</title>
        <authorList>
            <person name="Liu X."/>
        </authorList>
    </citation>
    <scope>NUCLEOTIDE SEQUENCE [LARGE SCALE GENOMIC DNA]</scope>
    <source>
        <strain evidence="7">Cailab_2021Rc</strain>
        <tissue evidence="7">Muscle</tissue>
    </source>
</reference>
<sequence>MGGLKMPVMVYMHEGGFHFGGGSTFHGPQFFMDRNVVLVMFNYRLGAHGFLSFEDDWLPGNYGLKDQLMALKWVQANIENFGGDPKSVTIFGQSAGGSSVHYHMISTKSRGLFSRAIVQSGNAMSPWALIPKGLARSRAILASERLGCPTDGRTTDDLLGCLRNVTARDLAAVHESFLVSGKHHEWGGGGGDGQTSATLLQVPYPMVMLPRASTTSISNKSR</sequence>
<dbReference type="PROSITE" id="PS00122">
    <property type="entry name" value="CARBOXYLESTERASE_B_1"/>
    <property type="match status" value="1"/>
</dbReference>
<dbReference type="EMBL" id="JBFDAA010000017">
    <property type="protein sequence ID" value="KAL1116580.1"/>
    <property type="molecule type" value="Genomic_DNA"/>
</dbReference>
<name>A0ABD0Y0Y6_9HEMI</name>
<protein>
    <recommendedName>
        <fullName evidence="5">Carboxylic ester hydrolase</fullName>
        <ecNumber evidence="5">3.1.1.-</ecNumber>
    </recommendedName>
</protein>
<evidence type="ECO:0000256" key="4">
    <source>
        <dbReference type="ARBA" id="ARBA00023180"/>
    </source>
</evidence>
<dbReference type="Gene3D" id="3.40.50.1820">
    <property type="entry name" value="alpha/beta hydrolase"/>
    <property type="match status" value="1"/>
</dbReference>
<keyword evidence="3 5" id="KW-0378">Hydrolase</keyword>
<comment type="caution">
    <text evidence="7">The sequence shown here is derived from an EMBL/GenBank/DDBJ whole genome shotgun (WGS) entry which is preliminary data.</text>
</comment>
<dbReference type="SUPFAM" id="SSF53474">
    <property type="entry name" value="alpha/beta-Hydrolases"/>
    <property type="match status" value="1"/>
</dbReference>
<dbReference type="InterPro" id="IPR002018">
    <property type="entry name" value="CarbesteraseB"/>
</dbReference>
<evidence type="ECO:0000259" key="6">
    <source>
        <dbReference type="Pfam" id="PF00135"/>
    </source>
</evidence>
<comment type="similarity">
    <text evidence="1 5">Belongs to the type-B carboxylesterase/lipase family.</text>
</comment>
<keyword evidence="8" id="KW-1185">Reference proteome</keyword>
<dbReference type="Proteomes" id="UP001558652">
    <property type="component" value="Unassembled WGS sequence"/>
</dbReference>
<evidence type="ECO:0000256" key="2">
    <source>
        <dbReference type="ARBA" id="ARBA00022487"/>
    </source>
</evidence>
<feature type="domain" description="Carboxylesterase type B" evidence="6">
    <location>
        <begin position="5"/>
        <end position="184"/>
    </location>
</feature>
<accession>A0ABD0Y0Y6</accession>
<gene>
    <name evidence="7" type="ORF">AAG570_005052</name>
</gene>
<keyword evidence="2" id="KW-0719">Serine esterase</keyword>
<dbReference type="Pfam" id="PF00135">
    <property type="entry name" value="COesterase"/>
    <property type="match status" value="1"/>
</dbReference>
<evidence type="ECO:0000313" key="8">
    <source>
        <dbReference type="Proteomes" id="UP001558652"/>
    </source>
</evidence>
<dbReference type="AlphaFoldDB" id="A0ABD0Y0Y6"/>
<proteinExistence type="inferred from homology"/>
<evidence type="ECO:0000256" key="3">
    <source>
        <dbReference type="ARBA" id="ARBA00022801"/>
    </source>
</evidence>
<dbReference type="InterPro" id="IPR019826">
    <property type="entry name" value="Carboxylesterase_B_AS"/>
</dbReference>
<organism evidence="7 8">
    <name type="scientific">Ranatra chinensis</name>
    <dbReference type="NCBI Taxonomy" id="642074"/>
    <lineage>
        <taxon>Eukaryota</taxon>
        <taxon>Metazoa</taxon>
        <taxon>Ecdysozoa</taxon>
        <taxon>Arthropoda</taxon>
        <taxon>Hexapoda</taxon>
        <taxon>Insecta</taxon>
        <taxon>Pterygota</taxon>
        <taxon>Neoptera</taxon>
        <taxon>Paraneoptera</taxon>
        <taxon>Hemiptera</taxon>
        <taxon>Heteroptera</taxon>
        <taxon>Panheteroptera</taxon>
        <taxon>Nepomorpha</taxon>
        <taxon>Nepidae</taxon>
        <taxon>Ranatrinae</taxon>
        <taxon>Ranatra</taxon>
    </lineage>
</organism>
<dbReference type="InterPro" id="IPR029058">
    <property type="entry name" value="AB_hydrolase_fold"/>
</dbReference>
<evidence type="ECO:0000256" key="1">
    <source>
        <dbReference type="ARBA" id="ARBA00005964"/>
    </source>
</evidence>
<dbReference type="PANTHER" id="PTHR43142">
    <property type="entry name" value="CARBOXYLIC ESTER HYDROLASE"/>
    <property type="match status" value="1"/>
</dbReference>
<evidence type="ECO:0000313" key="7">
    <source>
        <dbReference type="EMBL" id="KAL1116580.1"/>
    </source>
</evidence>
<dbReference type="EC" id="3.1.1.-" evidence="5"/>
<dbReference type="GO" id="GO:0052689">
    <property type="term" value="F:carboxylic ester hydrolase activity"/>
    <property type="evidence" value="ECO:0007669"/>
    <property type="project" value="UniProtKB-KW"/>
</dbReference>
<evidence type="ECO:0000256" key="5">
    <source>
        <dbReference type="RuleBase" id="RU361235"/>
    </source>
</evidence>